<gene>
    <name evidence="1" type="ORF">KL86DYS1_31695</name>
</gene>
<proteinExistence type="predicted"/>
<protein>
    <submittedName>
        <fullName evidence="1">Uncharacterized protein</fullName>
    </submittedName>
</protein>
<dbReference type="RefSeq" id="WP_296944778.1">
    <property type="nucleotide sequence ID" value="NZ_LT599032.1"/>
</dbReference>
<sequence>MKIALFLKNEIIDESCLDTIPIIVLHVDSKSVMEVEKDIIVKKDVNYVALWLLTNRIKEVYVAEIDPLVKRLFEKLGVAVKRFDDIEKNPLLKQFIS</sequence>
<evidence type="ECO:0000313" key="1">
    <source>
        <dbReference type="EMBL" id="SBW07546.1"/>
    </source>
</evidence>
<dbReference type="EMBL" id="FLUM01000003">
    <property type="protein sequence ID" value="SBW07546.1"/>
    <property type="molecule type" value="Genomic_DNA"/>
</dbReference>
<organism evidence="1">
    <name type="scientific">uncultured Dysgonomonas sp</name>
    <dbReference type="NCBI Taxonomy" id="206096"/>
    <lineage>
        <taxon>Bacteria</taxon>
        <taxon>Pseudomonadati</taxon>
        <taxon>Bacteroidota</taxon>
        <taxon>Bacteroidia</taxon>
        <taxon>Bacteroidales</taxon>
        <taxon>Dysgonomonadaceae</taxon>
        <taxon>Dysgonomonas</taxon>
        <taxon>environmental samples</taxon>
    </lineage>
</organism>
<dbReference type="AlphaFoldDB" id="A0A212K7B5"/>
<accession>A0A212K7B5</accession>
<name>A0A212K7B5_9BACT</name>
<reference evidence="1" key="1">
    <citation type="submission" date="2016-04" db="EMBL/GenBank/DDBJ databases">
        <authorList>
            <person name="Evans L.H."/>
            <person name="Alamgir A."/>
            <person name="Owens N."/>
            <person name="Weber N.D."/>
            <person name="Virtaneva K."/>
            <person name="Barbian K."/>
            <person name="Babar A."/>
            <person name="Rosenke K."/>
        </authorList>
    </citation>
    <scope>NUCLEOTIDE SEQUENCE</scope>
    <source>
        <strain evidence="1">86-1</strain>
    </source>
</reference>